<comment type="caution">
    <text evidence="1">Lacks conserved residue(s) required for the propagation of feature annotation.</text>
</comment>
<comment type="caution">
    <text evidence="4">The sequence shown here is derived from an EMBL/GenBank/DDBJ whole genome shotgun (WGS) entry which is preliminary data.</text>
</comment>
<evidence type="ECO:0000313" key="5">
    <source>
        <dbReference type="Proteomes" id="UP001501627"/>
    </source>
</evidence>
<dbReference type="EMBL" id="BAABBP010000011">
    <property type="protein sequence ID" value="GAA3993451.1"/>
    <property type="molecule type" value="Genomic_DNA"/>
</dbReference>
<keyword evidence="5" id="KW-1185">Reference proteome</keyword>
<organism evidence="4 5">
    <name type="scientific">Comamonas faecalis</name>
    <dbReference type="NCBI Taxonomy" id="1387849"/>
    <lineage>
        <taxon>Bacteria</taxon>
        <taxon>Pseudomonadati</taxon>
        <taxon>Pseudomonadota</taxon>
        <taxon>Betaproteobacteria</taxon>
        <taxon>Burkholderiales</taxon>
        <taxon>Comamonadaceae</taxon>
        <taxon>Comamonas</taxon>
    </lineage>
</organism>
<accession>A0ABP7R6Z8</accession>
<dbReference type="Gene3D" id="3.40.630.10">
    <property type="entry name" value="Zn peptidases"/>
    <property type="match status" value="1"/>
</dbReference>
<dbReference type="SUPFAM" id="SSF53187">
    <property type="entry name" value="Zn-dependent exopeptidases"/>
    <property type="match status" value="1"/>
</dbReference>
<protein>
    <recommendedName>
        <fullName evidence="3">Peptidase M14 domain-containing protein</fullName>
    </recommendedName>
</protein>
<gene>
    <name evidence="4" type="ORF">GCM10022279_16130</name>
</gene>
<dbReference type="InterPro" id="IPR000834">
    <property type="entry name" value="Peptidase_M14"/>
</dbReference>
<feature type="region of interest" description="Disordered" evidence="2">
    <location>
        <begin position="13"/>
        <end position="51"/>
    </location>
</feature>
<name>A0ABP7R6Z8_9BURK</name>
<dbReference type="PROSITE" id="PS52035">
    <property type="entry name" value="PEPTIDASE_M14"/>
    <property type="match status" value="1"/>
</dbReference>
<evidence type="ECO:0000256" key="1">
    <source>
        <dbReference type="PROSITE-ProRule" id="PRU01379"/>
    </source>
</evidence>
<reference evidence="5" key="1">
    <citation type="journal article" date="2019" name="Int. J. Syst. Evol. Microbiol.">
        <title>The Global Catalogue of Microorganisms (GCM) 10K type strain sequencing project: providing services to taxonomists for standard genome sequencing and annotation.</title>
        <authorList>
            <consortium name="The Broad Institute Genomics Platform"/>
            <consortium name="The Broad Institute Genome Sequencing Center for Infectious Disease"/>
            <person name="Wu L."/>
            <person name="Ma J."/>
        </authorList>
    </citation>
    <scope>NUCLEOTIDE SEQUENCE [LARGE SCALE GENOMIC DNA]</scope>
    <source>
        <strain evidence="5">JCM 17561</strain>
    </source>
</reference>
<evidence type="ECO:0000259" key="3">
    <source>
        <dbReference type="PROSITE" id="PS52035"/>
    </source>
</evidence>
<proteinExistence type="inferred from homology"/>
<evidence type="ECO:0000313" key="4">
    <source>
        <dbReference type="EMBL" id="GAA3993451.1"/>
    </source>
</evidence>
<dbReference type="Proteomes" id="UP001501627">
    <property type="component" value="Unassembled WGS sequence"/>
</dbReference>
<dbReference type="Pfam" id="PF00246">
    <property type="entry name" value="Peptidase_M14"/>
    <property type="match status" value="1"/>
</dbReference>
<feature type="domain" description="Peptidase M14" evidence="3">
    <location>
        <begin position="104"/>
        <end position="385"/>
    </location>
</feature>
<sequence length="581" mass="60595">MALSASLLAACTSTPLPPWPQSTDSTQAGGPALDAGAGTAQPNGNGAPALEAGAQTTPVATSALQSGSTDDQGNALPYGSAVAARFAAPAVHYDTPGLQANRRAFTTNAELSQWLTDLAAQAQGGTRAQLLNLGLSQRGSALQALVLTQEASASAAALQASQRPTVLLVGQQHGDEPASAEALLVIARELAQGLLEPLLARINVIVVPRANPDGAEGGEHATADGTDLDRDHLLLATPEARALARLADDYGPAIVVDAHEYPAMGRFAEIFGAAPREDLLVDGATVANEPEFLHKATREWLIEPMQQALQSAALRAGPYWRASAQAGDPHLLAGSTRADALRNASALKTAASLAIHSHGSDLGRAELQRRVHAQVTALSSVLHSAMQRAEDLAKVRTYVERNTAAQACHGQAVIAAAPTTAQRELLALDLATGEDRALQLPWDGAPLRALHERPQACGYWLAADARDAAQRLRTLGLQVMRVAENGSVLVDSWRALPAGHLPLTAQSQPQDAPAQLDLVRNAIDVPAGSYYLPLNQPLAWLAVAALEADAPSSYLSRHLLPDLAASARVMGPTSLIFEGSD</sequence>
<evidence type="ECO:0000256" key="2">
    <source>
        <dbReference type="SAM" id="MobiDB-lite"/>
    </source>
</evidence>
<comment type="similarity">
    <text evidence="1">Belongs to the peptidase M14 family.</text>
</comment>